<evidence type="ECO:0000256" key="5">
    <source>
        <dbReference type="ARBA" id="ARBA00022729"/>
    </source>
</evidence>
<dbReference type="Pfam" id="PF08263">
    <property type="entry name" value="LRRNT_2"/>
    <property type="match status" value="1"/>
</dbReference>
<sequence length="514" mass="58688">MLLSLVSKLEAVIVVALVIHMIGAVYGSGAESDRLALLEIKSKITYDPQGALPSWNDSLPFCQWRGVTCGRRHRRVTMLELPDLGLVGSLSPYLGNMSFLRYINLDSNQLHGSIPSEISRLYRLQSLSLFNNSLTGEIPANMSSCPKLSLIQLERNKLSGKIPNAFSGYVGTVTPFHNHRITVLCLMYIYTLPGNFSRHQDIHNIHSVILFSAQHTFISNTHMNTMTMMMLTMIEVSPVSAVRISNKWYQSAWLENEELRSELSDPGDNRMKNKNRDIERGTKDEDMKGIEIEDHQNRGTSDVKMKKRRKQKRREQRGKKGYPELVTTVSDKRRKIATEQFSDTEVALTTVKRLSVTKWEMSNNITVHGITKQFMLDSWTHYDKFKEKVCYHRRRETVKNDDVSRQSRSQGDKREVVAGQMERNSSGGCVTKQEGMKKLQKKETFRRRTSSKSFGRSQQKYSQALSKTELSLGECVGILNLISLVYYVLSIIRIIKLMSICVGGNNYRRVTSVQ</sequence>
<dbReference type="PANTHER" id="PTHR48054">
    <property type="entry name" value="RECEPTOR KINASE-LIKE PROTEIN XA21"/>
    <property type="match status" value="1"/>
</dbReference>
<comment type="subcellular location">
    <subcellularLocation>
        <location evidence="1">Membrane</location>
        <topology evidence="1">Single-pass type I membrane protein</topology>
    </subcellularLocation>
</comment>
<keyword evidence="14" id="KW-1185">Reference proteome</keyword>
<evidence type="ECO:0000313" key="14">
    <source>
        <dbReference type="Proteomes" id="UP000215914"/>
    </source>
</evidence>
<dbReference type="Pfam" id="PF00560">
    <property type="entry name" value="LRR_1"/>
    <property type="match status" value="2"/>
</dbReference>
<accession>A0A251UEW8</accession>
<proteinExistence type="inferred from homology"/>
<evidence type="ECO:0000256" key="3">
    <source>
        <dbReference type="ARBA" id="ARBA00022614"/>
    </source>
</evidence>
<evidence type="ECO:0000313" key="13">
    <source>
        <dbReference type="EMBL" id="OTG21878.1"/>
    </source>
</evidence>
<evidence type="ECO:0000259" key="12">
    <source>
        <dbReference type="Pfam" id="PF08263"/>
    </source>
</evidence>
<dbReference type="AlphaFoldDB" id="A0A251UEW8"/>
<dbReference type="STRING" id="4232.A0A251UEW8"/>
<keyword evidence="5" id="KW-0732">Signal</keyword>
<keyword evidence="6" id="KW-0677">Repeat</keyword>
<evidence type="ECO:0000256" key="1">
    <source>
        <dbReference type="ARBA" id="ARBA00004479"/>
    </source>
</evidence>
<evidence type="ECO:0000256" key="6">
    <source>
        <dbReference type="ARBA" id="ARBA00022737"/>
    </source>
</evidence>
<evidence type="ECO:0000256" key="2">
    <source>
        <dbReference type="ARBA" id="ARBA00009592"/>
    </source>
</evidence>
<evidence type="ECO:0000256" key="4">
    <source>
        <dbReference type="ARBA" id="ARBA00022692"/>
    </source>
</evidence>
<dbReference type="InterPro" id="IPR001611">
    <property type="entry name" value="Leu-rich_rpt"/>
</dbReference>
<reference evidence="14" key="1">
    <citation type="journal article" date="2017" name="Nature">
        <title>The sunflower genome provides insights into oil metabolism, flowering and Asterid evolution.</title>
        <authorList>
            <person name="Badouin H."/>
            <person name="Gouzy J."/>
            <person name="Grassa C.J."/>
            <person name="Murat F."/>
            <person name="Staton S.E."/>
            <person name="Cottret L."/>
            <person name="Lelandais-Briere C."/>
            <person name="Owens G.L."/>
            <person name="Carrere S."/>
            <person name="Mayjonade B."/>
            <person name="Legrand L."/>
            <person name="Gill N."/>
            <person name="Kane N.C."/>
            <person name="Bowers J.E."/>
            <person name="Hubner S."/>
            <person name="Bellec A."/>
            <person name="Berard A."/>
            <person name="Berges H."/>
            <person name="Blanchet N."/>
            <person name="Boniface M.C."/>
            <person name="Brunel D."/>
            <person name="Catrice O."/>
            <person name="Chaidir N."/>
            <person name="Claudel C."/>
            <person name="Donnadieu C."/>
            <person name="Faraut T."/>
            <person name="Fievet G."/>
            <person name="Helmstetter N."/>
            <person name="King M."/>
            <person name="Knapp S.J."/>
            <person name="Lai Z."/>
            <person name="Le Paslier M.C."/>
            <person name="Lippi Y."/>
            <person name="Lorenzon L."/>
            <person name="Mandel J.R."/>
            <person name="Marage G."/>
            <person name="Marchand G."/>
            <person name="Marquand E."/>
            <person name="Bret-Mestries E."/>
            <person name="Morien E."/>
            <person name="Nambeesan S."/>
            <person name="Nguyen T."/>
            <person name="Pegot-Espagnet P."/>
            <person name="Pouilly N."/>
            <person name="Raftis F."/>
            <person name="Sallet E."/>
            <person name="Schiex T."/>
            <person name="Thomas J."/>
            <person name="Vandecasteele C."/>
            <person name="Vares D."/>
            <person name="Vear F."/>
            <person name="Vautrin S."/>
            <person name="Crespi M."/>
            <person name="Mangin B."/>
            <person name="Burke J.M."/>
            <person name="Salse J."/>
            <person name="Munos S."/>
            <person name="Vincourt P."/>
            <person name="Rieseberg L.H."/>
            <person name="Langlade N.B."/>
        </authorList>
    </citation>
    <scope>NUCLEOTIDE SEQUENCE [LARGE SCALE GENOMIC DNA]</scope>
    <source>
        <strain evidence="14">cv. SF193</strain>
    </source>
</reference>
<dbReference type="Gene3D" id="3.80.10.10">
    <property type="entry name" value="Ribonuclease Inhibitor"/>
    <property type="match status" value="1"/>
</dbReference>
<dbReference type="FunFam" id="3.80.10.10:FF:000275">
    <property type="entry name" value="Leucine-rich repeat receptor-like protein kinase"/>
    <property type="match status" value="1"/>
</dbReference>
<feature type="compositionally biased region" description="Basic and acidic residues" evidence="10">
    <location>
        <begin position="260"/>
        <end position="304"/>
    </location>
</feature>
<dbReference type="GO" id="GO:0038023">
    <property type="term" value="F:signaling receptor activity"/>
    <property type="evidence" value="ECO:0000318"/>
    <property type="project" value="GO_Central"/>
</dbReference>
<feature type="transmembrane region" description="Helical" evidence="11">
    <location>
        <begin position="470"/>
        <end position="489"/>
    </location>
</feature>
<keyword evidence="3" id="KW-0433">Leucine-rich repeat</keyword>
<evidence type="ECO:0000256" key="9">
    <source>
        <dbReference type="ARBA" id="ARBA00023180"/>
    </source>
</evidence>
<feature type="compositionally biased region" description="Basic residues" evidence="10">
    <location>
        <begin position="305"/>
        <end position="320"/>
    </location>
</feature>
<evidence type="ECO:0000256" key="11">
    <source>
        <dbReference type="SAM" id="Phobius"/>
    </source>
</evidence>
<dbReference type="EMBL" id="CM007895">
    <property type="protein sequence ID" value="OTG21878.1"/>
    <property type="molecule type" value="Genomic_DNA"/>
</dbReference>
<keyword evidence="4 11" id="KW-0812">Transmembrane</keyword>
<dbReference type="InterPro" id="IPR013210">
    <property type="entry name" value="LRR_N_plant-typ"/>
</dbReference>
<gene>
    <name evidence="13" type="ORF">HannXRQ_Chr06g0165331</name>
</gene>
<keyword evidence="9" id="KW-0325">Glycoprotein</keyword>
<evidence type="ECO:0000256" key="10">
    <source>
        <dbReference type="SAM" id="MobiDB-lite"/>
    </source>
</evidence>
<evidence type="ECO:0000256" key="8">
    <source>
        <dbReference type="ARBA" id="ARBA00023136"/>
    </source>
</evidence>
<organism evidence="13 14">
    <name type="scientific">Helianthus annuus</name>
    <name type="common">Common sunflower</name>
    <dbReference type="NCBI Taxonomy" id="4232"/>
    <lineage>
        <taxon>Eukaryota</taxon>
        <taxon>Viridiplantae</taxon>
        <taxon>Streptophyta</taxon>
        <taxon>Embryophyta</taxon>
        <taxon>Tracheophyta</taxon>
        <taxon>Spermatophyta</taxon>
        <taxon>Magnoliopsida</taxon>
        <taxon>eudicotyledons</taxon>
        <taxon>Gunneridae</taxon>
        <taxon>Pentapetalae</taxon>
        <taxon>asterids</taxon>
        <taxon>campanulids</taxon>
        <taxon>Asterales</taxon>
        <taxon>Asteraceae</taxon>
        <taxon>Asteroideae</taxon>
        <taxon>Heliantheae alliance</taxon>
        <taxon>Heliantheae</taxon>
        <taxon>Helianthus</taxon>
    </lineage>
</organism>
<comment type="similarity">
    <text evidence="2">Belongs to the RLP family.</text>
</comment>
<dbReference type="InterPro" id="IPR052592">
    <property type="entry name" value="LRR-RLK"/>
</dbReference>
<feature type="domain" description="Leucine-rich repeat-containing N-terminal plant-type" evidence="12">
    <location>
        <begin position="31"/>
        <end position="69"/>
    </location>
</feature>
<dbReference type="GO" id="GO:0005886">
    <property type="term" value="C:plasma membrane"/>
    <property type="evidence" value="ECO:0000318"/>
    <property type="project" value="GO_Central"/>
</dbReference>
<dbReference type="InParanoid" id="A0A251UEW8"/>
<dbReference type="InterPro" id="IPR032675">
    <property type="entry name" value="LRR_dom_sf"/>
</dbReference>
<dbReference type="PANTHER" id="PTHR48054:SF52">
    <property type="entry name" value="RECEPTOR-LIKE PROTEIN 2 ISOFORM X1"/>
    <property type="match status" value="1"/>
</dbReference>
<evidence type="ECO:0000256" key="7">
    <source>
        <dbReference type="ARBA" id="ARBA00022989"/>
    </source>
</evidence>
<feature type="region of interest" description="Disordered" evidence="10">
    <location>
        <begin position="260"/>
        <end position="322"/>
    </location>
</feature>
<dbReference type="SUPFAM" id="SSF52058">
    <property type="entry name" value="L domain-like"/>
    <property type="match status" value="1"/>
</dbReference>
<keyword evidence="7 11" id="KW-1133">Transmembrane helix</keyword>
<name>A0A251UEW8_HELAN</name>
<keyword evidence="8 11" id="KW-0472">Membrane</keyword>
<protein>
    <submittedName>
        <fullName evidence="13">Putative leucine-rich repeat protein, plant-type</fullName>
    </submittedName>
</protein>
<dbReference type="Proteomes" id="UP000215914">
    <property type="component" value="Chromosome 6"/>
</dbReference>